<feature type="non-terminal residue" evidence="2">
    <location>
        <position position="745"/>
    </location>
</feature>
<feature type="region of interest" description="Disordered" evidence="1">
    <location>
        <begin position="324"/>
        <end position="418"/>
    </location>
</feature>
<evidence type="ECO:0000313" key="3">
    <source>
        <dbReference type="Proteomes" id="UP000194236"/>
    </source>
</evidence>
<gene>
    <name evidence="2" type="ORF">BLA29_002716</name>
</gene>
<sequence length="745" mass="80335">MKIDSSASGPSSARSSPLNMPHPVKSPFSHSSLEAVQRPPYAHSSNLMGNHPASRIPNMIDAFMTSGSSSTVHIDPMKLNRSSVPGQSSNIYCPTGLVQAPSLKINSKSSQLPQPASTTFSLSPKAETAIRDKLTGGSITQGTPVVLQPGQQAPSPHQQQVAALAALNVSVSAASKFPSHPTSVLPPPPSHHSATVSFHPASHVHPIHYNELYRHMNPELAKGSITQGTPLIMPGGNPSGLPFIPTSQHYPSQLLSVNPSSRKNDSASDFAAAVHGGNKRSSKSNSSSTAQIPNYDFIDRMKNLESVSQLPLYHRPFSPNYPLSSKPIAPSSSSGNNVNTKSDSGNINQILIDFNTSKQMQPRRSSASSDKESERTTSHQDSGRLIPPPPPSAPPPGIHSDKHHPRTFQISPAPSPSAIYLQDNRVTGDKNAPMLDQQAFLHWNQLAFLNRQNVIQQCYQHQNPSSKGTSVIQSVPPREDLIKNSLSPRITNAAAGNVHNFPPEHDALATLVNAAIQQPSLSVPSSTSSTTSASVSSISSRLNKEGFEKCFSESFAQHLGTNPQTKQAVSNRIVYPPILNDSSHPQDIITDLSINNKSKEDSKSNRNRVGSSDSRPSSTTSSIVYAENLDLMAKVTGGRGFPPGTGPTPFGMLPNTGHLSEHERHLLLAEHQKKKLNFYPADFHSALEHHQRVNTAAASGFRPELLNYSPMLNVNPAGDRNPGLKFGRELNPFSPEHFERGLRQQ</sequence>
<proteinExistence type="predicted"/>
<name>A0A1Y3B1C6_EURMA</name>
<keyword evidence="3" id="KW-1185">Reference proteome</keyword>
<feature type="compositionally biased region" description="Polar residues" evidence="1">
    <location>
        <begin position="335"/>
        <end position="368"/>
    </location>
</feature>
<feature type="compositionally biased region" description="Low complexity" evidence="1">
    <location>
        <begin position="1"/>
        <end position="17"/>
    </location>
</feature>
<accession>A0A1Y3B1C6</accession>
<feature type="compositionally biased region" description="Polar residues" evidence="1">
    <location>
        <begin position="137"/>
        <end position="157"/>
    </location>
</feature>
<dbReference type="EMBL" id="MUJZ01046204">
    <property type="protein sequence ID" value="OTF74610.1"/>
    <property type="molecule type" value="Genomic_DNA"/>
</dbReference>
<feature type="compositionally biased region" description="Basic and acidic residues" evidence="1">
    <location>
        <begin position="369"/>
        <end position="382"/>
    </location>
</feature>
<evidence type="ECO:0000313" key="2">
    <source>
        <dbReference type="EMBL" id="OTF74610.1"/>
    </source>
</evidence>
<comment type="caution">
    <text evidence="2">The sequence shown here is derived from an EMBL/GenBank/DDBJ whole genome shotgun (WGS) entry which is preliminary data.</text>
</comment>
<feature type="compositionally biased region" description="Low complexity" evidence="1">
    <location>
        <begin position="324"/>
        <end position="334"/>
    </location>
</feature>
<feature type="compositionally biased region" description="Polar residues" evidence="1">
    <location>
        <begin position="245"/>
        <end position="261"/>
    </location>
</feature>
<feature type="region of interest" description="Disordered" evidence="1">
    <location>
        <begin position="592"/>
        <end position="622"/>
    </location>
</feature>
<protein>
    <submittedName>
        <fullName evidence="2">Uncharacterized protein</fullName>
    </submittedName>
</protein>
<dbReference type="Proteomes" id="UP000194236">
    <property type="component" value="Unassembled WGS sequence"/>
</dbReference>
<reference evidence="2 3" key="1">
    <citation type="submission" date="2017-03" db="EMBL/GenBank/DDBJ databases">
        <title>Genome Survey of Euroglyphus maynei.</title>
        <authorList>
            <person name="Arlian L.G."/>
            <person name="Morgan M.S."/>
            <person name="Rider S.D."/>
        </authorList>
    </citation>
    <scope>NUCLEOTIDE SEQUENCE [LARGE SCALE GENOMIC DNA]</scope>
    <source>
        <strain evidence="2">Arlian Lab</strain>
        <tissue evidence="2">Whole body</tissue>
    </source>
</reference>
<feature type="compositionally biased region" description="Low complexity" evidence="1">
    <location>
        <begin position="611"/>
        <end position="622"/>
    </location>
</feature>
<dbReference type="AlphaFoldDB" id="A0A1Y3B1C6"/>
<feature type="compositionally biased region" description="Pro residues" evidence="1">
    <location>
        <begin position="386"/>
        <end position="397"/>
    </location>
</feature>
<evidence type="ECO:0000256" key="1">
    <source>
        <dbReference type="SAM" id="MobiDB-lite"/>
    </source>
</evidence>
<feature type="region of interest" description="Disordered" evidence="1">
    <location>
        <begin position="227"/>
        <end position="291"/>
    </location>
</feature>
<feature type="region of interest" description="Disordered" evidence="1">
    <location>
        <begin position="1"/>
        <end position="32"/>
    </location>
</feature>
<organism evidence="2 3">
    <name type="scientific">Euroglyphus maynei</name>
    <name type="common">Mayne's house dust mite</name>
    <dbReference type="NCBI Taxonomy" id="6958"/>
    <lineage>
        <taxon>Eukaryota</taxon>
        <taxon>Metazoa</taxon>
        <taxon>Ecdysozoa</taxon>
        <taxon>Arthropoda</taxon>
        <taxon>Chelicerata</taxon>
        <taxon>Arachnida</taxon>
        <taxon>Acari</taxon>
        <taxon>Acariformes</taxon>
        <taxon>Sarcoptiformes</taxon>
        <taxon>Astigmata</taxon>
        <taxon>Psoroptidia</taxon>
        <taxon>Analgoidea</taxon>
        <taxon>Pyroglyphidae</taxon>
        <taxon>Pyroglyphinae</taxon>
        <taxon>Euroglyphus</taxon>
    </lineage>
</organism>
<feature type="region of interest" description="Disordered" evidence="1">
    <location>
        <begin position="136"/>
        <end position="157"/>
    </location>
</feature>